<dbReference type="AlphaFoldDB" id="A0A0F6TCL9"/>
<evidence type="ECO:0000259" key="4">
    <source>
        <dbReference type="PROSITE" id="PS50987"/>
    </source>
</evidence>
<evidence type="ECO:0000256" key="2">
    <source>
        <dbReference type="ARBA" id="ARBA00023125"/>
    </source>
</evidence>
<accession>A0A0F6TCL9</accession>
<dbReference type="KEGG" id="cku:UL82_01320"/>
<dbReference type="InterPro" id="IPR036388">
    <property type="entry name" value="WH-like_DNA-bd_sf"/>
</dbReference>
<evidence type="ECO:0000313" key="8">
    <source>
        <dbReference type="Proteomes" id="UP000271380"/>
    </source>
</evidence>
<dbReference type="Pfam" id="PF01022">
    <property type="entry name" value="HTH_5"/>
    <property type="match status" value="1"/>
</dbReference>
<protein>
    <submittedName>
        <fullName evidence="6">ArsR-family transcriptional regulator</fullName>
    </submittedName>
    <submittedName>
        <fullName evidence="5">Putative transcriptional regulator</fullName>
    </submittedName>
</protein>
<name>A0A0F6TCL9_9CORY</name>
<dbReference type="EMBL" id="CP011312">
    <property type="protein sequence ID" value="AKE40496.1"/>
    <property type="molecule type" value="Genomic_DNA"/>
</dbReference>
<dbReference type="Proteomes" id="UP000271380">
    <property type="component" value="Chromosome"/>
</dbReference>
<evidence type="ECO:0000313" key="7">
    <source>
        <dbReference type="Proteomes" id="UP000033457"/>
    </source>
</evidence>
<dbReference type="SUPFAM" id="SSF46785">
    <property type="entry name" value="Winged helix' DNA-binding domain"/>
    <property type="match status" value="1"/>
</dbReference>
<feature type="domain" description="HTH arsR-type" evidence="4">
    <location>
        <begin position="6"/>
        <end position="98"/>
    </location>
</feature>
<dbReference type="HOGENOM" id="CLU_097806_3_2_11"/>
<dbReference type="PANTHER" id="PTHR33154">
    <property type="entry name" value="TRANSCRIPTIONAL REGULATOR, ARSR FAMILY"/>
    <property type="match status" value="1"/>
</dbReference>
<dbReference type="NCBIfam" id="NF033788">
    <property type="entry name" value="HTH_metalloreg"/>
    <property type="match status" value="1"/>
</dbReference>
<dbReference type="RefSeq" id="WP_083966378.1">
    <property type="nucleotide sequence ID" value="NZ_CP011312.1"/>
</dbReference>
<dbReference type="InterPro" id="IPR036390">
    <property type="entry name" value="WH_DNA-bd_sf"/>
</dbReference>
<dbReference type="PROSITE" id="PS50987">
    <property type="entry name" value="HTH_ARSR_2"/>
    <property type="match status" value="1"/>
</dbReference>
<dbReference type="SMART" id="SM00418">
    <property type="entry name" value="HTH_ARSR"/>
    <property type="match status" value="1"/>
</dbReference>
<dbReference type="OrthoDB" id="9798835at2"/>
<dbReference type="PANTHER" id="PTHR33154:SF33">
    <property type="entry name" value="TRANSCRIPTIONAL REPRESSOR SDPR"/>
    <property type="match status" value="1"/>
</dbReference>
<dbReference type="GO" id="GO:0003677">
    <property type="term" value="F:DNA binding"/>
    <property type="evidence" value="ECO:0007669"/>
    <property type="project" value="UniProtKB-KW"/>
</dbReference>
<dbReference type="Gene3D" id="1.10.10.10">
    <property type="entry name" value="Winged helix-like DNA-binding domain superfamily/Winged helix DNA-binding domain"/>
    <property type="match status" value="1"/>
</dbReference>
<dbReference type="InterPro" id="IPR011991">
    <property type="entry name" value="ArsR-like_HTH"/>
</dbReference>
<proteinExistence type="predicted"/>
<dbReference type="InterPro" id="IPR051081">
    <property type="entry name" value="HTH_MetalResp_TranReg"/>
</dbReference>
<keyword evidence="2" id="KW-0238">DNA-binding</keyword>
<keyword evidence="7" id="KW-1185">Reference proteome</keyword>
<dbReference type="Proteomes" id="UP000033457">
    <property type="component" value="Chromosome"/>
</dbReference>
<dbReference type="PRINTS" id="PR00778">
    <property type="entry name" value="HTHARSR"/>
</dbReference>
<evidence type="ECO:0000313" key="5">
    <source>
        <dbReference type="EMBL" id="AKE40496.1"/>
    </source>
</evidence>
<evidence type="ECO:0000256" key="3">
    <source>
        <dbReference type="ARBA" id="ARBA00023163"/>
    </source>
</evidence>
<organism evidence="5 7">
    <name type="scientific">Corynebacterium kutscheri</name>
    <dbReference type="NCBI Taxonomy" id="35755"/>
    <lineage>
        <taxon>Bacteria</taxon>
        <taxon>Bacillati</taxon>
        <taxon>Actinomycetota</taxon>
        <taxon>Actinomycetes</taxon>
        <taxon>Mycobacteriales</taxon>
        <taxon>Corynebacteriaceae</taxon>
        <taxon>Corynebacterium</taxon>
    </lineage>
</organism>
<reference evidence="6 8" key="2">
    <citation type="submission" date="2018-12" db="EMBL/GenBank/DDBJ databases">
        <authorList>
            <consortium name="Pathogen Informatics"/>
        </authorList>
    </citation>
    <scope>NUCLEOTIDE SEQUENCE [LARGE SCALE GENOMIC DNA]</scope>
    <source>
        <strain evidence="6 8">NCTC949</strain>
    </source>
</reference>
<evidence type="ECO:0000313" key="6">
    <source>
        <dbReference type="EMBL" id="VEH05087.1"/>
    </source>
</evidence>
<dbReference type="GO" id="GO:0003700">
    <property type="term" value="F:DNA-binding transcription factor activity"/>
    <property type="evidence" value="ECO:0007669"/>
    <property type="project" value="InterPro"/>
</dbReference>
<dbReference type="CDD" id="cd00090">
    <property type="entry name" value="HTH_ARSR"/>
    <property type="match status" value="1"/>
</dbReference>
<dbReference type="EMBL" id="LR134377">
    <property type="protein sequence ID" value="VEH05087.1"/>
    <property type="molecule type" value="Genomic_DNA"/>
</dbReference>
<sequence length="98" mass="11260">MPSAVLADAQNHKASQLFKILGDPTRLHLLYLIANETRSRLCCVDLSESLNISAPTVTHHMKKLEAVNLVFRRKHGKWTFYEVNRTEFNKINKLVNTL</sequence>
<dbReference type="InterPro" id="IPR001845">
    <property type="entry name" value="HTH_ArsR_DNA-bd_dom"/>
</dbReference>
<evidence type="ECO:0000256" key="1">
    <source>
        <dbReference type="ARBA" id="ARBA00023015"/>
    </source>
</evidence>
<dbReference type="STRING" id="35755.UL82_01320"/>
<keyword evidence="1" id="KW-0805">Transcription regulation</keyword>
<reference evidence="5 7" key="1">
    <citation type="journal article" date="2015" name="Genome Announc.">
        <title>Complete Genome Sequence of Corynebacterium kutscheri DSM 20755, a Corynebacterial Type Strain with Remarkably Low G+C Content of Chromosomal DNA.</title>
        <authorList>
            <person name="Ruckert C."/>
            <person name="Albersmeier A."/>
            <person name="Winkler A."/>
            <person name="Tauch A."/>
        </authorList>
    </citation>
    <scope>NUCLEOTIDE SEQUENCE [LARGE SCALE GENOMIC DNA]</scope>
    <source>
        <strain evidence="5 7">DSM 20755</strain>
    </source>
</reference>
<gene>
    <name evidence="6" type="primary">glyR</name>
    <name evidence="6" type="ORF">NCTC949_00425</name>
    <name evidence="5" type="ORF">UL82_01320</name>
</gene>
<keyword evidence="3" id="KW-0804">Transcription</keyword>